<dbReference type="GO" id="GO:0007018">
    <property type="term" value="P:microtubule-based movement"/>
    <property type="evidence" value="ECO:0007669"/>
    <property type="project" value="InterPro"/>
</dbReference>
<dbReference type="GO" id="GO:0003777">
    <property type="term" value="F:microtubule motor activity"/>
    <property type="evidence" value="ECO:0007669"/>
    <property type="project" value="InterPro"/>
</dbReference>
<dbReference type="SMART" id="SM00129">
    <property type="entry name" value="KISc"/>
    <property type="match status" value="1"/>
</dbReference>
<dbReference type="PROSITE" id="PS00411">
    <property type="entry name" value="KINESIN_MOTOR_1"/>
    <property type="match status" value="1"/>
</dbReference>
<evidence type="ECO:0000256" key="3">
    <source>
        <dbReference type="PROSITE-ProRule" id="PRU00283"/>
    </source>
</evidence>
<keyword evidence="8" id="KW-1185">Reference proteome</keyword>
<gene>
    <name evidence="7" type="primary">klp2_0</name>
    <name evidence="7" type="ORF">Cantr_02692</name>
</gene>
<dbReference type="InterPro" id="IPR036961">
    <property type="entry name" value="Kinesin_motor_dom_sf"/>
</dbReference>
<comment type="similarity">
    <text evidence="3 4">Belongs to the TRAFAC class myosin-kinesin ATPase superfamily. Kinesin family.</text>
</comment>
<sequence length="665" mass="75941">MEHLDDINTRLKERLVANAKNLKRPLDDNTNTVKMRKYQGSRLPMSSTSSDVSEASRFRQLIADKKAELGNLKLSSMSVRNEIETQNLENFRIQASFNDLERTLHDIELKTGELTGYRDQSLESLQKKYELETRELGVRHQERLNNVKEDITKQVDELLTEKQYKYEKQILDLKNEISVMVDEKGSVESELNKKLILLKETQHKEELKAVGELEEQCEKARLEIEEIDKDIDAKRKEIEDIKLARLPQLAKECSRFTALLDQLRAKNKDKQTEIDGLERQITSKRSKTTSLSTGSKERASELHRLTFEIARMRSELVDQESKRRKLHGQLQDLKGNIRVFCRVRSTPSQDLIQYKVPQDINDDSKQDLLITKTSYSNSNSTYRFLFDKIFQPDQPNEAIFEELSQLIQCSLDGTNVCVFAYGQTGSGKTFTMSHPSNGMIPMSLMKIFSDIEDLKEKGWSYSIQGRFIEIYNESIVDLLNPASSDKHEIKHDDSMCRTSVTNVTTIDITTPEQANEILGMANKKRSTAATKSNDHSSRSHSIFIIDIQGSNHLTSESCRGTLNLIDLAGSERLNNSRAEGDRLKETQAINKSLSCLGDVIYSLNLKDGSHIPYRNSKLTYLLKHSLGGNSKTLMFVNISPLNKDLNETINSLRFATKVNNTKINK</sequence>
<keyword evidence="4" id="KW-0493">Microtubule</keyword>
<comment type="caution">
    <text evidence="7">The sequence shown here is derived from an EMBL/GenBank/DDBJ whole genome shotgun (WGS) entry which is preliminary data.</text>
</comment>
<dbReference type="GO" id="GO:0005524">
    <property type="term" value="F:ATP binding"/>
    <property type="evidence" value="ECO:0007669"/>
    <property type="project" value="UniProtKB-UniRule"/>
</dbReference>
<keyword evidence="1 3" id="KW-0547">Nucleotide-binding</keyword>
<name>A0A367YR16_9ASCO</name>
<reference evidence="7 8" key="1">
    <citation type="submission" date="2018-06" db="EMBL/GenBank/DDBJ databases">
        <title>Whole genome sequencing of Candida tropicalis (genome annotated by CSBL at Korea University).</title>
        <authorList>
            <person name="Ahn J."/>
        </authorList>
    </citation>
    <scope>NUCLEOTIDE SEQUENCE [LARGE SCALE GENOMIC DNA]</scope>
    <source>
        <strain evidence="7 8">ATCC 20962</strain>
    </source>
</reference>
<dbReference type="STRING" id="5486.A0A367YR16"/>
<dbReference type="CDD" id="cd01366">
    <property type="entry name" value="KISc_C_terminal"/>
    <property type="match status" value="1"/>
</dbReference>
<dbReference type="SUPFAM" id="SSF52540">
    <property type="entry name" value="P-loop containing nucleoside triphosphate hydrolases"/>
    <property type="match status" value="1"/>
</dbReference>
<dbReference type="OrthoDB" id="3176171at2759"/>
<feature type="coiled-coil region" evidence="5">
    <location>
        <begin position="203"/>
        <end position="287"/>
    </location>
</feature>
<dbReference type="InterPro" id="IPR019821">
    <property type="entry name" value="Kinesin_motor_CS"/>
</dbReference>
<evidence type="ECO:0000256" key="1">
    <source>
        <dbReference type="ARBA" id="ARBA00022741"/>
    </source>
</evidence>
<dbReference type="InterPro" id="IPR027417">
    <property type="entry name" value="P-loop_NTPase"/>
</dbReference>
<protein>
    <recommendedName>
        <fullName evidence="4">Kinesin-like protein</fullName>
    </recommendedName>
</protein>
<evidence type="ECO:0000259" key="6">
    <source>
        <dbReference type="PROSITE" id="PS50067"/>
    </source>
</evidence>
<feature type="domain" description="Kinesin motor" evidence="6">
    <location>
        <begin position="336"/>
        <end position="661"/>
    </location>
</feature>
<keyword evidence="2 3" id="KW-0067">ATP-binding</keyword>
<keyword evidence="3 4" id="KW-0505">Motor protein</keyword>
<dbReference type="PRINTS" id="PR00380">
    <property type="entry name" value="KINESINHEAVY"/>
</dbReference>
<dbReference type="Proteomes" id="UP000253472">
    <property type="component" value="Unassembled WGS sequence"/>
</dbReference>
<evidence type="ECO:0000313" key="8">
    <source>
        <dbReference type="Proteomes" id="UP000253472"/>
    </source>
</evidence>
<dbReference type="Pfam" id="PF00225">
    <property type="entry name" value="Kinesin"/>
    <property type="match status" value="1"/>
</dbReference>
<dbReference type="Gene3D" id="3.40.850.10">
    <property type="entry name" value="Kinesin motor domain"/>
    <property type="match status" value="1"/>
</dbReference>
<keyword evidence="5" id="KW-0175">Coiled coil</keyword>
<evidence type="ECO:0000313" key="7">
    <source>
        <dbReference type="EMBL" id="RCK67451.1"/>
    </source>
</evidence>
<dbReference type="InterPro" id="IPR027640">
    <property type="entry name" value="Kinesin-like_fam"/>
</dbReference>
<dbReference type="InterPro" id="IPR001752">
    <property type="entry name" value="Kinesin_motor_dom"/>
</dbReference>
<proteinExistence type="inferred from homology"/>
<dbReference type="GO" id="GO:0005874">
    <property type="term" value="C:microtubule"/>
    <property type="evidence" value="ECO:0007669"/>
    <property type="project" value="UniProtKB-KW"/>
</dbReference>
<accession>A0A367YR16</accession>
<dbReference type="AlphaFoldDB" id="A0A367YR16"/>
<evidence type="ECO:0000256" key="4">
    <source>
        <dbReference type="RuleBase" id="RU000394"/>
    </source>
</evidence>
<organism evidence="7 8">
    <name type="scientific">Candida viswanathii</name>
    <dbReference type="NCBI Taxonomy" id="5486"/>
    <lineage>
        <taxon>Eukaryota</taxon>
        <taxon>Fungi</taxon>
        <taxon>Dikarya</taxon>
        <taxon>Ascomycota</taxon>
        <taxon>Saccharomycotina</taxon>
        <taxon>Pichiomycetes</taxon>
        <taxon>Debaryomycetaceae</taxon>
        <taxon>Candida/Lodderomyces clade</taxon>
        <taxon>Candida</taxon>
    </lineage>
</organism>
<dbReference type="PANTHER" id="PTHR47972">
    <property type="entry name" value="KINESIN-LIKE PROTEIN KLP-3"/>
    <property type="match status" value="1"/>
</dbReference>
<dbReference type="PROSITE" id="PS50067">
    <property type="entry name" value="KINESIN_MOTOR_2"/>
    <property type="match status" value="1"/>
</dbReference>
<evidence type="ECO:0000256" key="2">
    <source>
        <dbReference type="ARBA" id="ARBA00022840"/>
    </source>
</evidence>
<feature type="binding site" evidence="3">
    <location>
        <begin position="422"/>
        <end position="429"/>
    </location>
    <ligand>
        <name>ATP</name>
        <dbReference type="ChEBI" id="CHEBI:30616"/>
    </ligand>
</feature>
<dbReference type="EMBL" id="QLNQ01000001">
    <property type="protein sequence ID" value="RCK67451.1"/>
    <property type="molecule type" value="Genomic_DNA"/>
</dbReference>
<dbReference type="GO" id="GO:0008017">
    <property type="term" value="F:microtubule binding"/>
    <property type="evidence" value="ECO:0007669"/>
    <property type="project" value="InterPro"/>
</dbReference>
<evidence type="ECO:0000256" key="5">
    <source>
        <dbReference type="SAM" id="Coils"/>
    </source>
</evidence>